<sequence length="76" mass="8215">MALNFTPVPRVSHVIGVPHGGTWRECAEHRRQGVLGERYGEPRRGGGGRGKPAHGRPYSLRIVLPPLGAVVFAHDA</sequence>
<dbReference type="Gene3D" id="2.60.40.1180">
    <property type="entry name" value="Golgi alpha-mannosidase II"/>
    <property type="match status" value="1"/>
</dbReference>
<dbReference type="Pfam" id="PF02806">
    <property type="entry name" value="Alpha-amylase_C"/>
    <property type="match status" value="1"/>
</dbReference>
<reference evidence="3 4" key="1">
    <citation type="journal article" date="2023" name="ISME J.">
        <title>Thermophilic Dehalococcoidia with unusual traits shed light on an unexpected past.</title>
        <authorList>
            <person name="Palmer M."/>
            <person name="Covington J.K."/>
            <person name="Zhou E.M."/>
            <person name="Thomas S.C."/>
            <person name="Habib N."/>
            <person name="Seymour C.O."/>
            <person name="Lai D."/>
            <person name="Johnston J."/>
            <person name="Hashimi A."/>
            <person name="Jiao J.Y."/>
            <person name="Muok A.R."/>
            <person name="Liu L."/>
            <person name="Xian W.D."/>
            <person name="Zhi X.Y."/>
            <person name="Li M.M."/>
            <person name="Silva L.P."/>
            <person name="Bowen B.P."/>
            <person name="Louie K."/>
            <person name="Briegel A."/>
            <person name="Pett-Ridge J."/>
            <person name="Weber P.K."/>
            <person name="Tocheva E.I."/>
            <person name="Woyke T."/>
            <person name="Northen T.R."/>
            <person name="Mayali X."/>
            <person name="Li W.J."/>
            <person name="Hedlund B.P."/>
        </authorList>
    </citation>
    <scope>NUCLEOTIDE SEQUENCE [LARGE SCALE GENOMIC DNA]</scope>
    <source>
        <strain evidence="3 4">YIM 72310</strain>
    </source>
</reference>
<gene>
    <name evidence="3" type="ORF">O0235_10660</name>
</gene>
<feature type="region of interest" description="Disordered" evidence="1">
    <location>
        <begin position="34"/>
        <end position="57"/>
    </location>
</feature>
<proteinExistence type="predicted"/>
<name>A0ABY7M511_9CHLR</name>
<dbReference type="SUPFAM" id="SSF51011">
    <property type="entry name" value="Glycosyl hydrolase domain"/>
    <property type="match status" value="1"/>
</dbReference>
<dbReference type="Proteomes" id="UP001212803">
    <property type="component" value="Chromosome"/>
</dbReference>
<dbReference type="InterPro" id="IPR013780">
    <property type="entry name" value="Glyco_hydro_b"/>
</dbReference>
<evidence type="ECO:0000313" key="4">
    <source>
        <dbReference type="Proteomes" id="UP001212803"/>
    </source>
</evidence>
<evidence type="ECO:0000313" key="3">
    <source>
        <dbReference type="EMBL" id="WBL35247.1"/>
    </source>
</evidence>
<organism evidence="3 4">
    <name type="scientific">Tepidiforma flava</name>
    <dbReference type="NCBI Taxonomy" id="3004094"/>
    <lineage>
        <taxon>Bacteria</taxon>
        <taxon>Bacillati</taxon>
        <taxon>Chloroflexota</taxon>
        <taxon>Tepidiformia</taxon>
        <taxon>Tepidiformales</taxon>
        <taxon>Tepidiformaceae</taxon>
        <taxon>Tepidiforma</taxon>
    </lineage>
</organism>
<feature type="domain" description="Alpha-amylase/branching enzyme C-terminal all beta" evidence="2">
    <location>
        <begin position="2"/>
        <end position="74"/>
    </location>
</feature>
<protein>
    <submittedName>
        <fullName evidence="3">Alpha amylase C-terminal domain-containing protein</fullName>
    </submittedName>
</protein>
<dbReference type="InterPro" id="IPR006048">
    <property type="entry name" value="A-amylase/branching_C"/>
</dbReference>
<dbReference type="EMBL" id="CP115149">
    <property type="protein sequence ID" value="WBL35247.1"/>
    <property type="molecule type" value="Genomic_DNA"/>
</dbReference>
<evidence type="ECO:0000259" key="2">
    <source>
        <dbReference type="Pfam" id="PF02806"/>
    </source>
</evidence>
<keyword evidence="4" id="KW-1185">Reference proteome</keyword>
<dbReference type="RefSeq" id="WP_270055774.1">
    <property type="nucleotide sequence ID" value="NZ_CP115149.1"/>
</dbReference>
<evidence type="ECO:0000256" key="1">
    <source>
        <dbReference type="SAM" id="MobiDB-lite"/>
    </source>
</evidence>
<accession>A0ABY7M511</accession>